<sequence>MAKKASQFIFRKDYEKWLLKQGVNSVGAYCPQDKYKCNGKDYLYLDLIGVFAIEDERLYVNALFEEWKAEIDKKNNLKTTLNRLSYLQKYRQFVETIVYGKKRLSKEDNAILNGIRNALPSVRDSINKSQNPKVDGMDSLIEYISTKQFIKLAIESSYFFSPDLMVERFEEIKEYICQQKDVDPAFDKEQYKVKFLPARYSSKEDAEDGVHEPVVEEGKVYFKLQNAAQRLCVIYQEGARGKNKECGGNTCGGGNGNTRVCQLIKDRTGYDLGTTTNKKHFRNFIISHIWGHAIDPRYFTNLWNIVIVPAWANHLLDKDEEGTLASTFKATIQKIITELYDFNNINWNWASIQMTSPSCNNKEVISGRYQINIIDHKSGNAPLGKIWKKPVSI</sequence>
<reference evidence="1 2" key="1">
    <citation type="submission" date="2024-04" db="EMBL/GenBank/DDBJ databases">
        <title>Human intestinal bacterial collection.</title>
        <authorList>
            <person name="Pauvert C."/>
            <person name="Hitch T.C.A."/>
            <person name="Clavel T."/>
        </authorList>
    </citation>
    <scope>NUCLEOTIDE SEQUENCE [LARGE SCALE GENOMIC DNA]</scope>
    <source>
        <strain evidence="1 2">CLA-AA-H174</strain>
    </source>
</reference>
<dbReference type="Proteomes" id="UP001465717">
    <property type="component" value="Unassembled WGS sequence"/>
</dbReference>
<evidence type="ECO:0000313" key="2">
    <source>
        <dbReference type="Proteomes" id="UP001465717"/>
    </source>
</evidence>
<evidence type="ECO:0000313" key="1">
    <source>
        <dbReference type="EMBL" id="MEQ2507369.1"/>
    </source>
</evidence>
<protein>
    <recommendedName>
        <fullName evidence="3">HNH endonuclease</fullName>
    </recommendedName>
</protein>
<name>A0ABV1FWC5_9BACT</name>
<gene>
    <name evidence="1" type="ORF">AAAT87_03615</name>
</gene>
<dbReference type="EMBL" id="JBBNGE010000008">
    <property type="protein sequence ID" value="MEQ2507369.1"/>
    <property type="molecule type" value="Genomic_DNA"/>
</dbReference>
<dbReference type="RefSeq" id="WP_349225648.1">
    <property type="nucleotide sequence ID" value="NZ_JBBNFG020000004.1"/>
</dbReference>
<keyword evidence="2" id="KW-1185">Reference proteome</keyword>
<proteinExistence type="predicted"/>
<evidence type="ECO:0008006" key="3">
    <source>
        <dbReference type="Google" id="ProtNLM"/>
    </source>
</evidence>
<accession>A0ABV1FWC5</accession>
<comment type="caution">
    <text evidence="1">The sequence shown here is derived from an EMBL/GenBank/DDBJ whole genome shotgun (WGS) entry which is preliminary data.</text>
</comment>
<organism evidence="1 2">
    <name type="scientific">Segatella sinensis</name>
    <dbReference type="NCBI Taxonomy" id="3085167"/>
    <lineage>
        <taxon>Bacteria</taxon>
        <taxon>Pseudomonadati</taxon>
        <taxon>Bacteroidota</taxon>
        <taxon>Bacteroidia</taxon>
        <taxon>Bacteroidales</taxon>
        <taxon>Prevotellaceae</taxon>
        <taxon>Segatella</taxon>
    </lineage>
</organism>